<evidence type="ECO:0000256" key="2">
    <source>
        <dbReference type="ARBA" id="ARBA00022980"/>
    </source>
</evidence>
<name>A0A976MES6_THEOR</name>
<feature type="domain" description="Ribosomal protein L9" evidence="4">
    <location>
        <begin position="38"/>
        <end position="83"/>
    </location>
</feature>
<dbReference type="SUPFAM" id="SSF55658">
    <property type="entry name" value="L9 N-domain-like"/>
    <property type="match status" value="1"/>
</dbReference>
<sequence length="253" mass="29266">MIKNYNHIYIFKRFKILPTRGTISRRTWYPRVDTKKISVILLKDSERLGKTGDIIETSRGYANYHLIPKGIACYANWYNIDQYCKESSDFVQSRKDHKLKPDESQSVLDSSPENILFTGHLAGYALTLNVNTFSSDRNRLTSPVSLYNVLDEFSKKHNIDILPCQIVEIRQLDSDTPLVLFGNYEYLKFTEAGKYVFLVKFPLIEDPENELKFTLELVPLQLKYPLVNPAILVIAHVQQDDDSFDIYLTQNSA</sequence>
<dbReference type="InterPro" id="IPR000244">
    <property type="entry name" value="Ribosomal_bL9"/>
</dbReference>
<dbReference type="Pfam" id="PF01281">
    <property type="entry name" value="Ribosomal_L9_N"/>
    <property type="match status" value="1"/>
</dbReference>
<dbReference type="InterPro" id="IPR020070">
    <property type="entry name" value="Ribosomal_bL9_N"/>
</dbReference>
<dbReference type="PANTHER" id="PTHR21368">
    <property type="entry name" value="50S RIBOSOMAL PROTEIN L9"/>
    <property type="match status" value="1"/>
</dbReference>
<gene>
    <name evidence="5" type="ORF">MACK_001563</name>
</gene>
<dbReference type="GO" id="GO:0003735">
    <property type="term" value="F:structural constituent of ribosome"/>
    <property type="evidence" value="ECO:0007669"/>
    <property type="project" value="InterPro"/>
</dbReference>
<comment type="similarity">
    <text evidence="1">Belongs to the bacterial ribosomal protein bL9 family.</text>
</comment>
<dbReference type="Gene3D" id="3.40.5.10">
    <property type="entry name" value="Ribosomal protein L9, N-terminal domain"/>
    <property type="match status" value="1"/>
</dbReference>
<dbReference type="GO" id="GO:0006412">
    <property type="term" value="P:translation"/>
    <property type="evidence" value="ECO:0007669"/>
    <property type="project" value="InterPro"/>
</dbReference>
<dbReference type="AlphaFoldDB" id="A0A976MES6"/>
<dbReference type="EMBL" id="CP056071">
    <property type="protein sequence ID" value="UKK02208.2"/>
    <property type="molecule type" value="Genomic_DNA"/>
</dbReference>
<protein>
    <submittedName>
        <fullName evidence="5">50S ribosomal protein L9</fullName>
    </submittedName>
</protein>
<dbReference type="Proteomes" id="UP000244811">
    <property type="component" value="Chromosome 2"/>
</dbReference>
<proteinExistence type="inferred from homology"/>
<evidence type="ECO:0000256" key="1">
    <source>
        <dbReference type="ARBA" id="ARBA00010605"/>
    </source>
</evidence>
<reference evidence="5" key="1">
    <citation type="submission" date="2022-07" db="EMBL/GenBank/DDBJ databases">
        <title>Evaluation of T. orientalis genome assembly methods using nanopore sequencing and analysis of variation between genomes.</title>
        <authorList>
            <person name="Yam J."/>
            <person name="Micallef M.L."/>
            <person name="Liu M."/>
            <person name="Djordjevic S.P."/>
            <person name="Bogema D.R."/>
            <person name="Jenkins C."/>
        </authorList>
    </citation>
    <scope>NUCLEOTIDE SEQUENCE</scope>
    <source>
        <strain evidence="5">Goon Nure</strain>
    </source>
</reference>
<dbReference type="InterPro" id="IPR009027">
    <property type="entry name" value="Ribosomal_bL9/RNase_H1_N"/>
</dbReference>
<dbReference type="GO" id="GO:0005840">
    <property type="term" value="C:ribosome"/>
    <property type="evidence" value="ECO:0007669"/>
    <property type="project" value="UniProtKB-KW"/>
</dbReference>
<keyword evidence="2 5" id="KW-0689">Ribosomal protein</keyword>
<evidence type="ECO:0000256" key="3">
    <source>
        <dbReference type="ARBA" id="ARBA00023274"/>
    </source>
</evidence>
<organism evidence="5 6">
    <name type="scientific">Theileria orientalis</name>
    <dbReference type="NCBI Taxonomy" id="68886"/>
    <lineage>
        <taxon>Eukaryota</taxon>
        <taxon>Sar</taxon>
        <taxon>Alveolata</taxon>
        <taxon>Apicomplexa</taxon>
        <taxon>Aconoidasida</taxon>
        <taxon>Piroplasmida</taxon>
        <taxon>Theileriidae</taxon>
        <taxon>Theileria</taxon>
    </lineage>
</organism>
<evidence type="ECO:0000313" key="5">
    <source>
        <dbReference type="EMBL" id="UKK02208.2"/>
    </source>
</evidence>
<accession>A0A976MES6</accession>
<dbReference type="InterPro" id="IPR036935">
    <property type="entry name" value="Ribosomal_bL9_N_sf"/>
</dbReference>
<evidence type="ECO:0000259" key="4">
    <source>
        <dbReference type="Pfam" id="PF01281"/>
    </source>
</evidence>
<dbReference type="GO" id="GO:1990904">
    <property type="term" value="C:ribonucleoprotein complex"/>
    <property type="evidence" value="ECO:0007669"/>
    <property type="project" value="UniProtKB-KW"/>
</dbReference>
<keyword evidence="3" id="KW-0687">Ribonucleoprotein</keyword>
<evidence type="ECO:0000313" key="6">
    <source>
        <dbReference type="Proteomes" id="UP000244811"/>
    </source>
</evidence>